<reference evidence="11 12" key="1">
    <citation type="submission" date="2019-06" db="EMBL/GenBank/DDBJ databases">
        <title>A chromosomal-level reference genome of Carpinus fangiana (Coryloideae, Betulaceae).</title>
        <authorList>
            <person name="Yang X."/>
            <person name="Wang Z."/>
            <person name="Zhang L."/>
            <person name="Hao G."/>
            <person name="Liu J."/>
            <person name="Yang Y."/>
        </authorList>
    </citation>
    <scope>NUCLEOTIDE SEQUENCE [LARGE SCALE GENOMIC DNA]</scope>
    <source>
        <strain evidence="11">Cfa_2016G</strain>
        <tissue evidence="11">Leaf</tissue>
    </source>
</reference>
<comment type="similarity">
    <text evidence="2">Belongs to the glycosyl hydrolase 76 family.</text>
</comment>
<keyword evidence="7" id="KW-0805">Transcription regulation</keyword>
<sequence length="1959" mass="212736">MTVFGCTCLGQTSPPPRPIAPLYCMPDLRRCLTVSTSPTCGAPATHADLVSAETREAYAKIVDGILGTVDLDSVSSKQIRLKLQAVVGKDLSSQKVTPPETTATSTNVSTPTVNHSEVRVGAKSESHSPVSAKREASSDTSDVIDDARPKKKTKRVEAETDAALAARLQAEEDRRQRATRGGGSRTKRPPVKAKTPKKHAKTKSASKISANDDSDVESGSMDDKPVKKNGAFHVRAFPTPIWRLIADVQTETTESLRTVVTASWRDSTVTAANGQEDLAIRSRLWTTAKVNAASPRGLADNDEFGKHPKIKKPGPSKLKGVHGTMHGACAVRRKMPPDCGATEDEAEALGTNAAFRQTCRGAIDREAAERVSTRPLKPRLGKASPPPRLSSSAGQVPAGARRIVPWSSFYPHTGSAPILLLSAPTTRTPPSLRWAVFLLRISLRIHTLSCCLPPLACSKFPSALHSLCSPLPQVLRHGHTLNPIPVLSTSSRYSTQRINTRSSPGGFHVLQRSSPGGCAAMDILRAETYKPAHSYNSSDSSSYDRINSMSRSESGTSQTHYDDLVPDTSPKAEINEFTHTSFEMDRPPPSSEPTLQARPFNVDADPMAMHLLLESAVSDSKAFEILSPEQFDRLKKDEVLLARKVETAKRNLQLEKKVRTAAQSMNRLGNKGVRSSTESKELIESAQKCEALAQELLELERQQHHFQEKRLKHTAAVFQLERQQQKTQGASGQKAAWRDSNDWGNGFGFGAGALANTADGIMDLDLEGDGPSPAVQNKLRSLNDTLSRILASTGHESPQLADNATADQELEQLQDGLLKVEGLQSETSRLWDVIGSGEEDLRQRRLQTSRGVDSDESDDDDDDVPVNNEQFSLQAFSTKIQRLCSRAANLQEKQNSLRSKLDHERSMHGQAKQQLEASRGNEEAQAQLQQVQDHKQELEQKLATAEQAKGTVEKDKEGLESEVARLTTEVTMARAELESAYGSRAERAAEALKPEVDQLTAKNEQLGQELSELVAEHEALVRQGVEAERDRETLEGTVDTLREKLEGLEIKLNEEKVRLMAAPGSKSDVGREATSMGVMRTEFKKMMREARAEHFRNLRAKTRGPDPHTKERPGSAVAIDTVTTASEQVQAWSNGHGIMISKSKHMTNGHAVLTSFTRARLFHHDKGLGERLWLTGVGASVKPTQASHHTPLVATPRLHLRGCGQPCSSSGMALAPGLFPCDAAFPPPCLVSPWDHQTLIAPCPCLAALTVRRSASYHGTIFEQRFRRLTFHLLLPIAVSGRLRHRTCLGCPGFNLPGLLVTGISLDVDDTASINKAAAAAASNLIAYYQTTGGGFPVPDAPWDWYLSGAAWASYIDYYSYANDDTYLNKTLDAFSQTANQGPNFDFNTQDNSEANDDHAFWVFAALTALEEKLPTIACPASNTECGNSWLYLANNAFNDFTARWEANKGTCNGGLTWGYVYNPGAPGQLQYKNSVSNGGFFQIAARLARYTGDAKYAEWAEKVWSWSKAVGFLTSTYHVLDGAGISDNCANPDPTEWTYNSGIYMYGAAAMADYYDGKNATWNKRVSVIVDTAISQFTTSTAKGRILVESARNCDHGPAVSHRTDPAFSLCDTPLNTDQKAFKGYLAHFMGKTAALVPSAAKKLLPVLQASAKGAAKVCSGPSNGNLCSQVWYVGYEASRAGMQPQMIAFDLFNSLLSVKHKPKSDGDDNRVFESSSAKPLLLHPNLAGTSSIRVSQPLTPTDKMANPRIEEIHDDEEPTNVEEEASDHGDDSDAEAGDGEGTLASGSSTVIHSRNEKKARKQIGKLGLKHVEGITRVTMRRPRGVLIVISNPEVYKSPSSNAYIVFGEGKVEDQNQSQLEAAARMAQQEQAAQQAGQAGAAGAAGGIDPQELLKGKGKESEGPQEDEADDEEVDTTGLEDKDIELVMTQANVSKNKAAKALKENDGDIVNSIMALSS</sequence>
<dbReference type="InterPro" id="IPR029191">
    <property type="entry name" value="Uds1"/>
</dbReference>
<feature type="compositionally biased region" description="Polar residues" evidence="9">
    <location>
        <begin position="91"/>
        <end position="100"/>
    </location>
</feature>
<dbReference type="InterPro" id="IPR008928">
    <property type="entry name" value="6-hairpin_glycosidase_sf"/>
</dbReference>
<evidence type="ECO:0000259" key="10">
    <source>
        <dbReference type="PROSITE" id="PS51151"/>
    </source>
</evidence>
<feature type="compositionally biased region" description="Basic and acidic residues" evidence="9">
    <location>
        <begin position="116"/>
        <end position="137"/>
    </location>
</feature>
<keyword evidence="6" id="KW-0326">Glycosidase</keyword>
<organism evidence="11 12">
    <name type="scientific">Carpinus fangiana</name>
    <dbReference type="NCBI Taxonomy" id="176857"/>
    <lineage>
        <taxon>Eukaryota</taxon>
        <taxon>Viridiplantae</taxon>
        <taxon>Streptophyta</taxon>
        <taxon>Embryophyta</taxon>
        <taxon>Tracheophyta</taxon>
        <taxon>Spermatophyta</taxon>
        <taxon>Magnoliopsida</taxon>
        <taxon>eudicotyledons</taxon>
        <taxon>Gunneridae</taxon>
        <taxon>Pentapetalae</taxon>
        <taxon>rosids</taxon>
        <taxon>fabids</taxon>
        <taxon>Fagales</taxon>
        <taxon>Betulaceae</taxon>
        <taxon>Carpinus</taxon>
    </lineage>
</organism>
<feature type="compositionally biased region" description="Basic and acidic residues" evidence="9">
    <location>
        <begin position="1893"/>
        <end position="1903"/>
    </location>
</feature>
<evidence type="ECO:0000256" key="8">
    <source>
        <dbReference type="SAM" id="Coils"/>
    </source>
</evidence>
<comment type="caution">
    <text evidence="11">The sequence shown here is derived from an EMBL/GenBank/DDBJ whole genome shotgun (WGS) entry which is preliminary data.</text>
</comment>
<dbReference type="InterPro" id="IPR002715">
    <property type="entry name" value="Nas_poly-pep-assoc_cplx_dom"/>
</dbReference>
<gene>
    <name evidence="11" type="ORF">FH972_021222</name>
</gene>
<comment type="similarity">
    <text evidence="7">Belongs to the NAC-beta family.</text>
</comment>
<dbReference type="Proteomes" id="UP000327013">
    <property type="component" value="Unassembled WGS sequence"/>
</dbReference>
<dbReference type="Pfam" id="PF03663">
    <property type="entry name" value="Glyco_hydro_76"/>
    <property type="match status" value="1"/>
</dbReference>
<dbReference type="CDD" id="cd14358">
    <property type="entry name" value="UBA_NAC_euk"/>
    <property type="match status" value="1"/>
</dbReference>
<feature type="region of interest" description="Disordered" evidence="9">
    <location>
        <begin position="298"/>
        <end position="322"/>
    </location>
</feature>
<dbReference type="Gene3D" id="1.10.287.1490">
    <property type="match status" value="1"/>
</dbReference>
<evidence type="ECO:0000256" key="4">
    <source>
        <dbReference type="ARBA" id="ARBA00022801"/>
    </source>
</evidence>
<keyword evidence="4" id="KW-0378">Hydrolase</keyword>
<feature type="region of interest" description="Disordered" evidence="9">
    <location>
        <begin position="369"/>
        <end position="396"/>
    </location>
</feature>
<dbReference type="SMART" id="SM01407">
    <property type="entry name" value="NAC"/>
    <property type="match status" value="1"/>
</dbReference>
<dbReference type="Pfam" id="PF08766">
    <property type="entry name" value="DEK_C"/>
    <property type="match status" value="1"/>
</dbReference>
<evidence type="ECO:0000256" key="1">
    <source>
        <dbReference type="ARBA" id="ARBA00001452"/>
    </source>
</evidence>
<protein>
    <recommendedName>
        <fullName evidence="7">Nascent polypeptide-associated complex subunit beta</fullName>
    </recommendedName>
</protein>
<keyword evidence="12" id="KW-1185">Reference proteome</keyword>
<dbReference type="EMBL" id="VIBQ01000009">
    <property type="protein sequence ID" value="KAB8336915.1"/>
    <property type="molecule type" value="Genomic_DNA"/>
</dbReference>
<dbReference type="CDD" id="cd22054">
    <property type="entry name" value="NAC_NACA"/>
    <property type="match status" value="1"/>
</dbReference>
<dbReference type="PANTHER" id="PTHR12145">
    <property type="entry name" value="MANNAN ENDO-1,6-ALPHA-MANNOSIDASE DCW1"/>
    <property type="match status" value="1"/>
</dbReference>
<keyword evidence="8" id="KW-0175">Coiled coil</keyword>
<dbReference type="Gene3D" id="1.10.8.10">
    <property type="entry name" value="DNA helicase RuvA subunit, C-terminal domain"/>
    <property type="match status" value="1"/>
</dbReference>
<dbReference type="InterPro" id="IPR056703">
    <property type="entry name" value="DUF7801"/>
</dbReference>
<evidence type="ECO:0000256" key="2">
    <source>
        <dbReference type="ARBA" id="ARBA00009699"/>
    </source>
</evidence>
<feature type="compositionally biased region" description="Low complexity" evidence="9">
    <location>
        <begin position="101"/>
        <end position="114"/>
    </location>
</feature>
<comment type="subunit">
    <text evidence="7">Part of the nascent polypeptide-associated complex (NAC).</text>
</comment>
<evidence type="ECO:0000313" key="12">
    <source>
        <dbReference type="Proteomes" id="UP000327013"/>
    </source>
</evidence>
<evidence type="ECO:0000256" key="7">
    <source>
        <dbReference type="RuleBase" id="RU361272"/>
    </source>
</evidence>
<dbReference type="Pfam" id="PF15456">
    <property type="entry name" value="Uds1"/>
    <property type="match status" value="1"/>
</dbReference>
<keyword evidence="5" id="KW-0325">Glycoprotein</keyword>
<feature type="compositionally biased region" description="Acidic residues" evidence="9">
    <location>
        <begin position="1904"/>
        <end position="1916"/>
    </location>
</feature>
<feature type="compositionally biased region" description="Basic residues" evidence="9">
    <location>
        <begin position="185"/>
        <end position="204"/>
    </location>
</feature>
<dbReference type="GO" id="GO:0008496">
    <property type="term" value="F:mannan endo-1,6-alpha-mannosidase activity"/>
    <property type="evidence" value="ECO:0007669"/>
    <property type="project" value="UniProtKB-EC"/>
</dbReference>
<dbReference type="Gene3D" id="1.50.10.20">
    <property type="match status" value="1"/>
</dbReference>
<feature type="region of interest" description="Disordered" evidence="9">
    <location>
        <begin position="90"/>
        <end position="226"/>
    </location>
</feature>
<proteinExistence type="inferred from homology"/>
<dbReference type="PROSITE" id="PS51151">
    <property type="entry name" value="NAC_AB"/>
    <property type="match status" value="1"/>
</dbReference>
<feature type="domain" description="NAC-A/B" evidence="10">
    <location>
        <begin position="1795"/>
        <end position="1860"/>
    </location>
</feature>
<dbReference type="InterPro" id="IPR014480">
    <property type="entry name" value="Mannan-1_6-alpha_mannosidase"/>
</dbReference>
<dbReference type="GO" id="GO:0016052">
    <property type="term" value="P:carbohydrate catabolic process"/>
    <property type="evidence" value="ECO:0007669"/>
    <property type="project" value="InterPro"/>
</dbReference>
<feature type="compositionally biased region" description="Acidic residues" evidence="9">
    <location>
        <begin position="1754"/>
        <end position="1767"/>
    </location>
</feature>
<feature type="region of interest" description="Disordered" evidence="9">
    <location>
        <begin position="1860"/>
        <end position="1923"/>
    </location>
</feature>
<dbReference type="SUPFAM" id="SSF48208">
    <property type="entry name" value="Six-hairpin glycosidases"/>
    <property type="match status" value="1"/>
</dbReference>
<evidence type="ECO:0000313" key="11">
    <source>
        <dbReference type="EMBL" id="KAB8336915.1"/>
    </source>
</evidence>
<dbReference type="Pfam" id="PF25078">
    <property type="entry name" value="DUF7801"/>
    <property type="match status" value="1"/>
</dbReference>
<accession>A0A5N6KPA3</accession>
<dbReference type="PANTHER" id="PTHR12145:SF36">
    <property type="entry name" value="MANNAN ENDO-1,6-ALPHA-MANNOSIDASE DCW1"/>
    <property type="match status" value="1"/>
</dbReference>
<dbReference type="InterPro" id="IPR014876">
    <property type="entry name" value="DEK_C"/>
</dbReference>
<feature type="region of interest" description="Disordered" evidence="9">
    <location>
        <begin position="532"/>
        <end position="568"/>
    </location>
</feature>
<feature type="coiled-coil region" evidence="8">
    <location>
        <begin position="682"/>
        <end position="709"/>
    </location>
</feature>
<feature type="compositionally biased region" description="Low complexity" evidence="9">
    <location>
        <begin position="1863"/>
        <end position="1883"/>
    </location>
</feature>
<dbReference type="InterPro" id="IPR038187">
    <property type="entry name" value="NAC_A/B_dom_sf"/>
</dbReference>
<dbReference type="InterPro" id="IPR044034">
    <property type="entry name" value="NAC-like_UBA"/>
</dbReference>
<dbReference type="Pfam" id="PF19026">
    <property type="entry name" value="UBA_HYPK"/>
    <property type="match status" value="1"/>
</dbReference>
<name>A0A5N6KPA3_9ROSI</name>
<keyword evidence="7" id="KW-0804">Transcription</keyword>
<feature type="region of interest" description="Disordered" evidence="9">
    <location>
        <begin position="894"/>
        <end position="924"/>
    </location>
</feature>
<evidence type="ECO:0000256" key="3">
    <source>
        <dbReference type="ARBA" id="ARBA00022729"/>
    </source>
</evidence>
<dbReference type="Gene3D" id="2.20.70.30">
    <property type="entry name" value="Nascent polypeptide-associated complex domain"/>
    <property type="match status" value="1"/>
</dbReference>
<feature type="compositionally biased region" description="Acidic residues" evidence="9">
    <location>
        <begin position="854"/>
        <end position="864"/>
    </location>
</feature>
<evidence type="ECO:0000256" key="9">
    <source>
        <dbReference type="SAM" id="MobiDB-lite"/>
    </source>
</evidence>
<evidence type="ECO:0000256" key="6">
    <source>
        <dbReference type="ARBA" id="ARBA00023295"/>
    </source>
</evidence>
<dbReference type="InterPro" id="IPR005198">
    <property type="entry name" value="Glyco_hydro_76"/>
</dbReference>
<dbReference type="Pfam" id="PF01849">
    <property type="entry name" value="NAC"/>
    <property type="match status" value="1"/>
</dbReference>
<comment type="catalytic activity">
    <reaction evidence="1">
        <text>Random hydrolysis of (1-&gt;6)-alpha-D-mannosidic linkages in unbranched (1-&gt;6)-mannans.</text>
        <dbReference type="EC" id="3.2.1.101"/>
    </reaction>
</comment>
<dbReference type="OrthoDB" id="4187847at2759"/>
<feature type="compositionally biased region" description="Low complexity" evidence="9">
    <location>
        <begin position="534"/>
        <end position="552"/>
    </location>
</feature>
<evidence type="ECO:0000256" key="5">
    <source>
        <dbReference type="ARBA" id="ARBA00023180"/>
    </source>
</evidence>
<feature type="region of interest" description="Disordered" evidence="9">
    <location>
        <begin position="841"/>
        <end position="866"/>
    </location>
</feature>
<keyword evidence="3" id="KW-0732">Signal</keyword>
<feature type="region of interest" description="Disordered" evidence="9">
    <location>
        <begin position="1733"/>
        <end position="1803"/>
    </location>
</feature>